<dbReference type="SUPFAM" id="SSF48452">
    <property type="entry name" value="TPR-like"/>
    <property type="match status" value="1"/>
</dbReference>
<accession>A0ABT8KR90</accession>
<evidence type="ECO:0000313" key="2">
    <source>
        <dbReference type="Proteomes" id="UP001172082"/>
    </source>
</evidence>
<dbReference type="Gene3D" id="1.25.40.10">
    <property type="entry name" value="Tetratricopeptide repeat domain"/>
    <property type="match status" value="1"/>
</dbReference>
<name>A0ABT8KR90_9BACT</name>
<protein>
    <recommendedName>
        <fullName evidence="3">Tetratricopeptide repeat protein</fullName>
    </recommendedName>
</protein>
<dbReference type="InterPro" id="IPR019734">
    <property type="entry name" value="TPR_rpt"/>
</dbReference>
<dbReference type="RefSeq" id="WP_346753295.1">
    <property type="nucleotide sequence ID" value="NZ_JAUJEA010000006.1"/>
</dbReference>
<reference evidence="1" key="1">
    <citation type="submission" date="2023-06" db="EMBL/GenBank/DDBJ databases">
        <title>Genomic of Parafulvivirga corallium.</title>
        <authorList>
            <person name="Wang G."/>
        </authorList>
    </citation>
    <scope>NUCLEOTIDE SEQUENCE</scope>
    <source>
        <strain evidence="1">BMA10</strain>
    </source>
</reference>
<evidence type="ECO:0000313" key="1">
    <source>
        <dbReference type="EMBL" id="MDN5203272.1"/>
    </source>
</evidence>
<sequence>MKNKLFYTLVFISIAFVQQVSGQSEVKNSEEYKHHKSIYDRAVRYSDIGVAKNAIYNLLVLDPNDVSLLDSLAILYFDYNQYAQSLLVSLDILKKNPNSLVATEISAVSYENLQLYDKALTSYESLYLKNNNIYTLYKIAFLQFNLKRYNEARTSTDIILKDKKSEELNIVFNPSRNKQEEVSMKAAVLNLKGLIAKEEGNKDEAKKLFEEALVSAPEFTFAKQNIEDLEK</sequence>
<dbReference type="InterPro" id="IPR011990">
    <property type="entry name" value="TPR-like_helical_dom_sf"/>
</dbReference>
<gene>
    <name evidence="1" type="ORF">QQ008_17915</name>
</gene>
<keyword evidence="2" id="KW-1185">Reference proteome</keyword>
<dbReference type="Proteomes" id="UP001172082">
    <property type="component" value="Unassembled WGS sequence"/>
</dbReference>
<evidence type="ECO:0008006" key="3">
    <source>
        <dbReference type="Google" id="ProtNLM"/>
    </source>
</evidence>
<dbReference type="Pfam" id="PF13174">
    <property type="entry name" value="TPR_6"/>
    <property type="match status" value="1"/>
</dbReference>
<dbReference type="EMBL" id="JAUJEA010000006">
    <property type="protein sequence ID" value="MDN5203272.1"/>
    <property type="molecule type" value="Genomic_DNA"/>
</dbReference>
<dbReference type="Pfam" id="PF13181">
    <property type="entry name" value="TPR_8"/>
    <property type="match status" value="1"/>
</dbReference>
<proteinExistence type="predicted"/>
<comment type="caution">
    <text evidence="1">The sequence shown here is derived from an EMBL/GenBank/DDBJ whole genome shotgun (WGS) entry which is preliminary data.</text>
</comment>
<organism evidence="1 2">
    <name type="scientific">Splendidivirga corallicola</name>
    <dbReference type="NCBI Taxonomy" id="3051826"/>
    <lineage>
        <taxon>Bacteria</taxon>
        <taxon>Pseudomonadati</taxon>
        <taxon>Bacteroidota</taxon>
        <taxon>Cytophagia</taxon>
        <taxon>Cytophagales</taxon>
        <taxon>Splendidivirgaceae</taxon>
        <taxon>Splendidivirga</taxon>
    </lineage>
</organism>